<evidence type="ECO:0000256" key="3">
    <source>
        <dbReference type="ARBA" id="ARBA00022723"/>
    </source>
</evidence>
<evidence type="ECO:0000313" key="11">
    <source>
        <dbReference type="Proteomes" id="UP000250572"/>
    </source>
</evidence>
<dbReference type="GO" id="GO:0005634">
    <property type="term" value="C:nucleus"/>
    <property type="evidence" value="ECO:0007669"/>
    <property type="project" value="TreeGrafter"/>
</dbReference>
<keyword evidence="6 8" id="KW-0503">Monooxygenase</keyword>
<sequence length="410" mass="46092">MDRVENPVRRIPKPEGSSTAPDKEPHTVTSPESNFIRTNAVLLAAVKPLLLDLIKSQDATIIILLHPPGVFRPQNQHTVTLKALGNPPIRGHTTIVLLKGYWIIYEPSLLSSPSFTFSDVEKLNSSLTIMHRAAHTAFCDWPQFVRPAMIRQSLKCTGCLQNSTRAYSVVPAPRDSEEKEMMHRMLRVDHAGEYGANRIYAGQMAVLGRSRTGPLIQQMWDQEKKHLSKFNEILAENRVRPTALLPLWNLAGFVLGASTALLGKEGAMACTVAVEESISEHYNSQIRALMESDPERYTELLQLIKEFRDDEMDHHDTGLEHDAESLPGYWLLKNAIQLGCKAAIYVSQRVVNQMITLMLSARVKRCVTLFNNIFQCNDRPKAPKHLVSWMVSSAPPARLLLRPSTSRRCC</sequence>
<dbReference type="GO" id="GO:2000377">
    <property type="term" value="P:regulation of reactive oxygen species metabolic process"/>
    <property type="evidence" value="ECO:0007669"/>
    <property type="project" value="TreeGrafter"/>
</dbReference>
<comment type="caution">
    <text evidence="10">The sequence shown here is derived from an EMBL/GenBank/DDBJ whole genome shotgun (WGS) entry which is preliminary data.</text>
</comment>
<feature type="binding site" evidence="8">
    <location>
        <position position="314"/>
    </location>
    <ligand>
        <name>Fe cation</name>
        <dbReference type="ChEBI" id="CHEBI:24875"/>
        <label>2</label>
    </ligand>
</feature>
<keyword evidence="3 8" id="KW-0479">Metal-binding</keyword>
<feature type="region of interest" description="Disordered" evidence="9">
    <location>
        <begin position="1"/>
        <end position="31"/>
    </location>
</feature>
<keyword evidence="7 8" id="KW-0472">Membrane</keyword>
<dbReference type="PANTHER" id="PTHR11237:SF4">
    <property type="entry name" value="5-DEMETHOXYUBIQUINONE HYDROXYLASE, MITOCHONDRIAL"/>
    <property type="match status" value="1"/>
</dbReference>
<comment type="subunit">
    <text evidence="8">Component of a multi-subunit COQ enzyme complex, composed of at least COQ3, COQ4, COQ5, COQ6, COQ7 and COQ9. Interacts with ADCK4 and COQ6. Interacts with COQ9.</text>
</comment>
<keyword evidence="2 8" id="KW-0831">Ubiquinone biosynthesis</keyword>
<comment type="subcellular location">
    <subcellularLocation>
        <location evidence="8">Mitochondrion inner membrane</location>
        <topology evidence="8">Peripheral membrane protein</topology>
        <orientation evidence="8">Matrix side</orientation>
    </subcellularLocation>
</comment>
<comment type="similarity">
    <text evidence="8">Belongs to the COQ7 family.</text>
</comment>
<organism evidence="10 11">
    <name type="scientific">Gambusia affinis</name>
    <name type="common">Western mosquitofish</name>
    <name type="synonym">Heterandria affinis</name>
    <dbReference type="NCBI Taxonomy" id="33528"/>
    <lineage>
        <taxon>Eukaryota</taxon>
        <taxon>Metazoa</taxon>
        <taxon>Chordata</taxon>
        <taxon>Craniata</taxon>
        <taxon>Vertebrata</taxon>
        <taxon>Euteleostomi</taxon>
        <taxon>Actinopterygii</taxon>
        <taxon>Neopterygii</taxon>
        <taxon>Teleostei</taxon>
        <taxon>Neoteleostei</taxon>
        <taxon>Acanthomorphata</taxon>
        <taxon>Ovalentaria</taxon>
        <taxon>Atherinomorphae</taxon>
        <taxon>Cyprinodontiformes</taxon>
        <taxon>Poeciliidae</taxon>
        <taxon>Poeciliinae</taxon>
        <taxon>Gambusia</taxon>
    </lineage>
</organism>
<dbReference type="GO" id="GO:0046872">
    <property type="term" value="F:metal ion binding"/>
    <property type="evidence" value="ECO:0007669"/>
    <property type="project" value="UniProtKB-KW"/>
</dbReference>
<evidence type="ECO:0000256" key="6">
    <source>
        <dbReference type="ARBA" id="ARBA00023033"/>
    </source>
</evidence>
<feature type="binding site" evidence="8">
    <location>
        <position position="311"/>
    </location>
    <ligand>
        <name>Fe cation</name>
        <dbReference type="ChEBI" id="CHEBI:24875"/>
        <label>2</label>
    </ligand>
</feature>
<keyword evidence="5 8" id="KW-0408">Iron</keyword>
<feature type="binding site" evidence="8">
    <location>
        <position position="223"/>
    </location>
    <ligand>
        <name>Fe cation</name>
        <dbReference type="ChEBI" id="CHEBI:24875"/>
        <label>1</label>
    </ligand>
</feature>
<comment type="cofactor">
    <cofactor evidence="8">
        <name>Fe cation</name>
        <dbReference type="ChEBI" id="CHEBI:24875"/>
    </cofactor>
    <text evidence="8">Binds 2 iron ions per subunit.</text>
</comment>
<dbReference type="HAMAP" id="MF_01658">
    <property type="entry name" value="COQ7"/>
    <property type="match status" value="1"/>
</dbReference>
<accession>A0A315V0P9</accession>
<dbReference type="GO" id="GO:0006744">
    <property type="term" value="P:ubiquinone biosynthetic process"/>
    <property type="evidence" value="ECO:0007669"/>
    <property type="project" value="UniProtKB-UniRule"/>
</dbReference>
<dbReference type="AlphaFoldDB" id="A0A315V0P9"/>
<evidence type="ECO:0000256" key="7">
    <source>
        <dbReference type="ARBA" id="ARBA00023136"/>
    </source>
</evidence>
<gene>
    <name evidence="8" type="primary">COQ7</name>
    <name evidence="10" type="ORF">CCH79_00012763</name>
</gene>
<comment type="function">
    <text evidence="8">Catalyzes the hydroxylation of 2-polyprenyl-3-methyl-6-methoxy-1,4-benzoquinol (DMQH2) during ubiquinone biosynthesis. Has also a structural role in the COQ enzyme complex, stabilizing other COQ polypeptides. Involved in lifespan determination in a ubiquinone-independent manner.</text>
</comment>
<evidence type="ECO:0000256" key="9">
    <source>
        <dbReference type="SAM" id="MobiDB-lite"/>
    </source>
</evidence>
<name>A0A315V0P9_GAMAF</name>
<comment type="catalytic activity">
    <reaction evidence="8">
        <text>a 5-methoxy-2-methyl-3-(all-trans-polyprenyl)benzene-1,4-diol + AH2 + O2 = a 3-demethylubiquinol + A + H2O</text>
        <dbReference type="Rhea" id="RHEA:50908"/>
        <dbReference type="Rhea" id="RHEA-COMP:10859"/>
        <dbReference type="Rhea" id="RHEA-COMP:10914"/>
        <dbReference type="ChEBI" id="CHEBI:13193"/>
        <dbReference type="ChEBI" id="CHEBI:15377"/>
        <dbReference type="ChEBI" id="CHEBI:15379"/>
        <dbReference type="ChEBI" id="CHEBI:17499"/>
        <dbReference type="ChEBI" id="CHEBI:84167"/>
        <dbReference type="ChEBI" id="CHEBI:84422"/>
        <dbReference type="EC" id="1.14.99.60"/>
    </reaction>
</comment>
<feature type="binding site" evidence="8">
    <location>
        <position position="193"/>
    </location>
    <ligand>
        <name>Fe cation</name>
        <dbReference type="ChEBI" id="CHEBI:24875"/>
        <label>1</label>
    </ligand>
</feature>
<dbReference type="PANTHER" id="PTHR11237">
    <property type="entry name" value="COENZYME Q10 BIOSYNTHESIS PROTEIN 7"/>
    <property type="match status" value="1"/>
</dbReference>
<evidence type="ECO:0000313" key="10">
    <source>
        <dbReference type="EMBL" id="PWA16920.1"/>
    </source>
</evidence>
<comment type="pathway">
    <text evidence="1 8">Cofactor biosynthesis; ubiquinone biosynthesis.</text>
</comment>
<feature type="binding site" evidence="8">
    <location>
        <position position="311"/>
    </location>
    <ligand>
        <name>Fe cation</name>
        <dbReference type="ChEBI" id="CHEBI:24875"/>
        <label>1</label>
    </ligand>
</feature>
<dbReference type="EMBL" id="NHOQ01002459">
    <property type="protein sequence ID" value="PWA16920.1"/>
    <property type="molecule type" value="Genomic_DNA"/>
</dbReference>
<evidence type="ECO:0000256" key="8">
    <source>
        <dbReference type="HAMAP-Rule" id="MF_03194"/>
    </source>
</evidence>
<feature type="binding site" evidence="8">
    <location>
        <position position="223"/>
    </location>
    <ligand>
        <name>Fe cation</name>
        <dbReference type="ChEBI" id="CHEBI:24875"/>
        <label>2</label>
    </ligand>
</feature>
<reference evidence="10 11" key="1">
    <citation type="journal article" date="2018" name="G3 (Bethesda)">
        <title>A High-Quality Reference Genome for the Invasive Mosquitofish Gambusia affinis Using a Chicago Library.</title>
        <authorList>
            <person name="Hoffberg S.L."/>
            <person name="Troendle N.J."/>
            <person name="Glenn T.C."/>
            <person name="Mahmud O."/>
            <person name="Louha S."/>
            <person name="Chalopin D."/>
            <person name="Bennetzen J.L."/>
            <person name="Mauricio R."/>
        </authorList>
    </citation>
    <scope>NUCLEOTIDE SEQUENCE [LARGE SCALE GENOMIC DNA]</scope>
    <source>
        <strain evidence="10">NE01/NJP1002.9</strain>
        <tissue evidence="10">Muscle</tissue>
    </source>
</reference>
<keyword evidence="4 8" id="KW-0560">Oxidoreductase</keyword>
<evidence type="ECO:0000256" key="5">
    <source>
        <dbReference type="ARBA" id="ARBA00023004"/>
    </source>
</evidence>
<proteinExistence type="inferred from homology"/>
<dbReference type="GO" id="GO:0010468">
    <property type="term" value="P:regulation of gene expression"/>
    <property type="evidence" value="ECO:0007669"/>
    <property type="project" value="TreeGrafter"/>
</dbReference>
<dbReference type="EC" id="1.14.99.60" evidence="8"/>
<dbReference type="UniPathway" id="UPA00232"/>
<dbReference type="Pfam" id="PF03232">
    <property type="entry name" value="COQ7"/>
    <property type="match status" value="1"/>
</dbReference>
<dbReference type="CDD" id="cd01042">
    <property type="entry name" value="DMQH"/>
    <property type="match status" value="1"/>
</dbReference>
<protein>
    <recommendedName>
        <fullName evidence="8">5-demethoxyubiquinone hydroxylase, mitochondrial</fullName>
        <shortName evidence="8">DMQ hydroxylase</shortName>
        <ecNumber evidence="8">1.14.99.60</ecNumber>
    </recommendedName>
    <alternativeName>
        <fullName evidence="8">Timing protein clk-1 homolog</fullName>
    </alternativeName>
    <alternativeName>
        <fullName evidence="8">Ubiquinone biosynthesis monooxygenase COQ7</fullName>
    </alternativeName>
</protein>
<feature type="binding site" evidence="8">
    <location>
        <position position="226"/>
    </location>
    <ligand>
        <name>Fe cation</name>
        <dbReference type="ChEBI" id="CHEBI:24875"/>
        <label>1</label>
    </ligand>
</feature>
<keyword evidence="8" id="KW-0999">Mitochondrion inner membrane</keyword>
<dbReference type="STRING" id="33528.ENSGAFP00000019539"/>
<dbReference type="InterPro" id="IPR009078">
    <property type="entry name" value="Ferritin-like_SF"/>
</dbReference>
<evidence type="ECO:0000256" key="2">
    <source>
        <dbReference type="ARBA" id="ARBA00022688"/>
    </source>
</evidence>
<evidence type="ECO:0000256" key="4">
    <source>
        <dbReference type="ARBA" id="ARBA00023002"/>
    </source>
</evidence>
<dbReference type="GO" id="GO:0031314">
    <property type="term" value="C:extrinsic component of mitochondrial inner membrane"/>
    <property type="evidence" value="ECO:0007669"/>
    <property type="project" value="UniProtKB-UniRule"/>
</dbReference>
<dbReference type="GO" id="GO:0008340">
    <property type="term" value="P:determination of adult lifespan"/>
    <property type="evidence" value="ECO:0007669"/>
    <property type="project" value="TreeGrafter"/>
</dbReference>
<dbReference type="Proteomes" id="UP000250572">
    <property type="component" value="Unassembled WGS sequence"/>
</dbReference>
<dbReference type="InterPro" id="IPR011566">
    <property type="entry name" value="Ubq_synth_Coq7"/>
</dbReference>
<keyword evidence="11" id="KW-1185">Reference proteome</keyword>
<dbReference type="GO" id="GO:0016709">
    <property type="term" value="F:oxidoreductase activity, acting on paired donors, with incorporation or reduction of molecular oxygen, NAD(P)H as one donor, and incorporation of one atom of oxygen"/>
    <property type="evidence" value="ECO:0007669"/>
    <property type="project" value="UniProtKB-UniRule"/>
</dbReference>
<evidence type="ECO:0000256" key="1">
    <source>
        <dbReference type="ARBA" id="ARBA00004749"/>
    </source>
</evidence>
<keyword evidence="8" id="KW-0496">Mitochondrion</keyword>
<dbReference type="GO" id="GO:0008682">
    <property type="term" value="F:3-demethoxyubiquinol 3-hydroxylase activity"/>
    <property type="evidence" value="ECO:0007669"/>
    <property type="project" value="UniProtKB-EC"/>
</dbReference>
<feature type="binding site" evidence="8">
    <location>
        <position position="275"/>
    </location>
    <ligand>
        <name>Fe cation</name>
        <dbReference type="ChEBI" id="CHEBI:24875"/>
        <label>2</label>
    </ligand>
</feature>
<dbReference type="SUPFAM" id="SSF47240">
    <property type="entry name" value="Ferritin-like"/>
    <property type="match status" value="1"/>
</dbReference>